<dbReference type="Pfam" id="PF07969">
    <property type="entry name" value="Amidohydro_3"/>
    <property type="match status" value="1"/>
</dbReference>
<dbReference type="InterPro" id="IPR011059">
    <property type="entry name" value="Metal-dep_hydrolase_composite"/>
</dbReference>
<sequence length="479" mass="52076">MLFDTIIKSVEVFDGTGAPAYTADVAIRHNRVEQIGELSEATANKVIDGQGLALAPGFIDVHTHDDTNVIRYPKCLPKISQGVTTVIVGNCGISASPTILAGDPPDPMNLLGKQEDFKYPTFASYAQAVQQANPAVNVAALVGHTTLRNNVMDDLQRTATDEEIAQMRSTLDQAMAEGALGLSSGLAYASAKQATADEVMRLAQVLGQHGGIYTTHMRTEFEEIISAMEEAFETGQFAKVPVVISHLKCAGAGNWGRTKEVLNVMDEAAKHQDVSCDCYPYSASSSTLDLKQVTDEIDIFITWSEAAPEHAGKMLKDIAAEMKLPLMEAAKAIQPAGAVYHCMDENDVKRVLKYRLTMVGSDGLPNDPHPHPRLWGTFPKVLGHYCREEKLFSLAEAIHKMTGMSAKRYNLKDRGEIKVGAYADLVLFNPNTIKDTATFENPISMAKGVESVFVNGELSYLSGDVTKNRSGVFIYRNDA</sequence>
<dbReference type="InterPro" id="IPR032466">
    <property type="entry name" value="Metal_Hydrolase"/>
</dbReference>
<dbReference type="SUPFAM" id="SSF51556">
    <property type="entry name" value="Metallo-dependent hydrolases"/>
    <property type="match status" value="1"/>
</dbReference>
<dbReference type="AlphaFoldDB" id="A0AAE7B341"/>
<protein>
    <submittedName>
        <fullName evidence="2">D-aminoacylase</fullName>
    </submittedName>
</protein>
<dbReference type="GO" id="GO:0005829">
    <property type="term" value="C:cytosol"/>
    <property type="evidence" value="ECO:0007669"/>
    <property type="project" value="TreeGrafter"/>
</dbReference>
<dbReference type="Gene3D" id="2.30.40.10">
    <property type="entry name" value="Urease, subunit C, domain 1"/>
    <property type="match status" value="1"/>
</dbReference>
<dbReference type="RefSeq" id="WP_171803491.1">
    <property type="nucleotide sequence ID" value="NZ_CP053543.1"/>
</dbReference>
<reference evidence="2 3" key="1">
    <citation type="submission" date="2020-05" db="EMBL/GenBank/DDBJ databases">
        <title>First description outside Europe of the emergent pathogen for shellfish aquaculture Vibrio europaeus.</title>
        <authorList>
            <person name="Dubert J."/>
            <person name="Rojas R."/>
        </authorList>
    </citation>
    <scope>NUCLEOTIDE SEQUENCE [LARGE SCALE GENOMIC DNA]</scope>
    <source>
        <strain evidence="2 3">NPI-1</strain>
    </source>
</reference>
<dbReference type="Proteomes" id="UP000501443">
    <property type="component" value="Chromosome 2"/>
</dbReference>
<dbReference type="GO" id="GO:0016812">
    <property type="term" value="F:hydrolase activity, acting on carbon-nitrogen (but not peptide) bonds, in cyclic amides"/>
    <property type="evidence" value="ECO:0007669"/>
    <property type="project" value="TreeGrafter"/>
</dbReference>
<gene>
    <name evidence="2" type="ORF">HOO69_24935</name>
</gene>
<dbReference type="GO" id="GO:0016811">
    <property type="term" value="F:hydrolase activity, acting on carbon-nitrogen (but not peptide) bonds, in linear amides"/>
    <property type="evidence" value="ECO:0007669"/>
    <property type="project" value="InterPro"/>
</dbReference>
<proteinExistence type="predicted"/>
<dbReference type="InterPro" id="IPR023100">
    <property type="entry name" value="D-aminoacylase_insert_dom_sf"/>
</dbReference>
<accession>A0AAE7B341</accession>
<dbReference type="SUPFAM" id="SSF51338">
    <property type="entry name" value="Composite domain of metallo-dependent hydrolases"/>
    <property type="match status" value="1"/>
</dbReference>
<dbReference type="InterPro" id="IPR050378">
    <property type="entry name" value="Metallo-dep_Hydrolases_sf"/>
</dbReference>
<dbReference type="EMBL" id="CP053543">
    <property type="protein sequence ID" value="QJY39754.1"/>
    <property type="molecule type" value="Genomic_DNA"/>
</dbReference>
<evidence type="ECO:0000313" key="2">
    <source>
        <dbReference type="EMBL" id="QJY39754.1"/>
    </source>
</evidence>
<evidence type="ECO:0000313" key="3">
    <source>
        <dbReference type="Proteomes" id="UP000501443"/>
    </source>
</evidence>
<dbReference type="PANTHER" id="PTHR11647">
    <property type="entry name" value="HYDRANTOINASE/DIHYDROPYRIMIDINASE FAMILY MEMBER"/>
    <property type="match status" value="1"/>
</dbReference>
<feature type="domain" description="Amidohydrolase 3" evidence="1">
    <location>
        <begin position="45"/>
        <end position="460"/>
    </location>
</feature>
<dbReference type="PANTHER" id="PTHR11647:SF1">
    <property type="entry name" value="COLLAPSIN RESPONSE MEDIATOR PROTEIN"/>
    <property type="match status" value="1"/>
</dbReference>
<name>A0AAE7B341_9VIBR</name>
<evidence type="ECO:0000259" key="1">
    <source>
        <dbReference type="Pfam" id="PF07969"/>
    </source>
</evidence>
<dbReference type="Gene3D" id="3.30.1490.130">
    <property type="entry name" value="D-aminoacylase. Domain 3"/>
    <property type="match status" value="1"/>
</dbReference>
<dbReference type="Gene3D" id="3.20.20.140">
    <property type="entry name" value="Metal-dependent hydrolases"/>
    <property type="match status" value="1"/>
</dbReference>
<dbReference type="InterPro" id="IPR013108">
    <property type="entry name" value="Amidohydro_3"/>
</dbReference>
<dbReference type="CDD" id="cd01297">
    <property type="entry name" value="D-aminoacylase"/>
    <property type="match status" value="1"/>
</dbReference>
<organism evidence="2 3">
    <name type="scientific">Vibrio europaeus</name>
    <dbReference type="NCBI Taxonomy" id="300876"/>
    <lineage>
        <taxon>Bacteria</taxon>
        <taxon>Pseudomonadati</taxon>
        <taxon>Pseudomonadota</taxon>
        <taxon>Gammaproteobacteria</taxon>
        <taxon>Vibrionales</taxon>
        <taxon>Vibrionaceae</taxon>
        <taxon>Vibrio</taxon>
        <taxon>Vibrio oreintalis group</taxon>
    </lineage>
</organism>